<dbReference type="PANTHER" id="PTHR34820:SF4">
    <property type="entry name" value="INNER MEMBRANE PROTEIN YEBZ"/>
    <property type="match status" value="1"/>
</dbReference>
<sequence>MITPGAALTGCRFLHDAFAMLVWGSAFFVAALVPRSLRVDTARSLRLVCGIAVAIILITALAALPIQAAGLGDGWTDALRGEILRAVVTRTSAGSAWVLQAASALLLCAALAAQPGLRPAAIAAAAAIVLGGLTASGHAAMHGGWLGVAHRANDAIHLLSGGFWFGALIPLFPVLRALDRPEAQHAAAVALRRFSSLGHLAVALVVLTGAVSTALVLGRLPTDLKSPYQALLLGKISLVTVMSGLAIVNRYVVVPRMASDRRDALAALRTGIRAEILLGFVVIGLVAAFGMMDPA</sequence>
<dbReference type="Pfam" id="PF05425">
    <property type="entry name" value="CopD"/>
    <property type="match status" value="1"/>
</dbReference>
<accession>A0A1H9C6N1</accession>
<dbReference type="STRING" id="1855383.SAMN05216548_10266"/>
<evidence type="ECO:0000256" key="6">
    <source>
        <dbReference type="SAM" id="Phobius"/>
    </source>
</evidence>
<keyword evidence="4 6" id="KW-1133">Transmembrane helix</keyword>
<dbReference type="Proteomes" id="UP000199647">
    <property type="component" value="Unassembled WGS sequence"/>
</dbReference>
<dbReference type="GO" id="GO:0005886">
    <property type="term" value="C:plasma membrane"/>
    <property type="evidence" value="ECO:0007669"/>
    <property type="project" value="UniProtKB-SubCell"/>
</dbReference>
<dbReference type="NCBIfam" id="NF033808">
    <property type="entry name" value="copper_CopD"/>
    <property type="match status" value="1"/>
</dbReference>
<feature type="transmembrane region" description="Helical" evidence="6">
    <location>
        <begin position="13"/>
        <end position="33"/>
    </location>
</feature>
<dbReference type="GO" id="GO:0006825">
    <property type="term" value="P:copper ion transport"/>
    <property type="evidence" value="ECO:0007669"/>
    <property type="project" value="InterPro"/>
</dbReference>
<evidence type="ECO:0000256" key="3">
    <source>
        <dbReference type="ARBA" id="ARBA00022692"/>
    </source>
</evidence>
<comment type="subcellular location">
    <subcellularLocation>
        <location evidence="1">Cell membrane</location>
        <topology evidence="1">Multi-pass membrane protein</topology>
    </subcellularLocation>
</comment>
<protein>
    <submittedName>
        <fullName evidence="8">Putative copper resistance protein D</fullName>
    </submittedName>
</protein>
<evidence type="ECO:0000256" key="5">
    <source>
        <dbReference type="ARBA" id="ARBA00023136"/>
    </source>
</evidence>
<evidence type="ECO:0000256" key="1">
    <source>
        <dbReference type="ARBA" id="ARBA00004651"/>
    </source>
</evidence>
<dbReference type="OrthoDB" id="7032707at2"/>
<feature type="transmembrane region" description="Helical" evidence="6">
    <location>
        <begin position="196"/>
        <end position="218"/>
    </location>
</feature>
<proteinExistence type="predicted"/>
<keyword evidence="5 6" id="KW-0472">Membrane</keyword>
<keyword evidence="3 6" id="KW-0812">Transmembrane</keyword>
<dbReference type="PANTHER" id="PTHR34820">
    <property type="entry name" value="INNER MEMBRANE PROTEIN YEBZ"/>
    <property type="match status" value="1"/>
</dbReference>
<evidence type="ECO:0000313" key="8">
    <source>
        <dbReference type="EMBL" id="SEP96789.1"/>
    </source>
</evidence>
<dbReference type="InterPro" id="IPR032694">
    <property type="entry name" value="CopC/D"/>
</dbReference>
<feature type="transmembrane region" description="Helical" evidence="6">
    <location>
        <begin position="45"/>
        <end position="66"/>
    </location>
</feature>
<dbReference type="InterPro" id="IPR008457">
    <property type="entry name" value="Cu-R_CopD_dom"/>
</dbReference>
<evidence type="ECO:0000256" key="2">
    <source>
        <dbReference type="ARBA" id="ARBA00022475"/>
    </source>
</evidence>
<feature type="transmembrane region" description="Helical" evidence="6">
    <location>
        <begin position="155"/>
        <end position="175"/>
    </location>
</feature>
<dbReference type="AlphaFoldDB" id="A0A1H9C6N1"/>
<evidence type="ECO:0000313" key="9">
    <source>
        <dbReference type="Proteomes" id="UP000199647"/>
    </source>
</evidence>
<dbReference type="EMBL" id="FOFG01000002">
    <property type="protein sequence ID" value="SEP96789.1"/>
    <property type="molecule type" value="Genomic_DNA"/>
</dbReference>
<feature type="transmembrane region" description="Helical" evidence="6">
    <location>
        <begin position="274"/>
        <end position="292"/>
    </location>
</feature>
<name>A0A1H9C6N1_9HYPH</name>
<organism evidence="8 9">
    <name type="scientific">Faunimonas pinastri</name>
    <dbReference type="NCBI Taxonomy" id="1855383"/>
    <lineage>
        <taxon>Bacteria</taxon>
        <taxon>Pseudomonadati</taxon>
        <taxon>Pseudomonadota</taxon>
        <taxon>Alphaproteobacteria</taxon>
        <taxon>Hyphomicrobiales</taxon>
        <taxon>Afifellaceae</taxon>
        <taxon>Faunimonas</taxon>
    </lineage>
</organism>
<feature type="domain" description="Copper resistance protein D" evidence="7">
    <location>
        <begin position="190"/>
        <end position="288"/>
    </location>
</feature>
<gene>
    <name evidence="8" type="ORF">SAMN05216548_10266</name>
</gene>
<keyword evidence="2" id="KW-1003">Cell membrane</keyword>
<evidence type="ECO:0000259" key="7">
    <source>
        <dbReference type="Pfam" id="PF05425"/>
    </source>
</evidence>
<feature type="transmembrane region" description="Helical" evidence="6">
    <location>
        <begin position="230"/>
        <end position="253"/>
    </location>
</feature>
<feature type="transmembrane region" description="Helical" evidence="6">
    <location>
        <begin position="94"/>
        <end position="113"/>
    </location>
</feature>
<feature type="transmembrane region" description="Helical" evidence="6">
    <location>
        <begin position="120"/>
        <end position="143"/>
    </location>
</feature>
<reference evidence="8 9" key="1">
    <citation type="submission" date="2016-10" db="EMBL/GenBank/DDBJ databases">
        <authorList>
            <person name="de Groot N.N."/>
        </authorList>
    </citation>
    <scope>NUCLEOTIDE SEQUENCE [LARGE SCALE GENOMIC DNA]</scope>
    <source>
        <strain evidence="8 9">A52C2</strain>
    </source>
</reference>
<dbReference type="InterPro" id="IPR047689">
    <property type="entry name" value="CopD"/>
</dbReference>
<dbReference type="RefSeq" id="WP_092495255.1">
    <property type="nucleotide sequence ID" value="NZ_FOFG01000002.1"/>
</dbReference>
<keyword evidence="9" id="KW-1185">Reference proteome</keyword>
<evidence type="ECO:0000256" key="4">
    <source>
        <dbReference type="ARBA" id="ARBA00022989"/>
    </source>
</evidence>